<dbReference type="SUPFAM" id="SSF54189">
    <property type="entry name" value="Ribosomal proteins S24e, L23 and L15e"/>
    <property type="match status" value="1"/>
</dbReference>
<evidence type="ECO:0000256" key="4">
    <source>
        <dbReference type="ARBA" id="ARBA00034092"/>
    </source>
</evidence>
<reference evidence="7 8" key="1">
    <citation type="journal article" date="2019" name="PLoS ONE">
        <title>Genomic analyses reveal an absence of contemporary introgressive admixture between fin whales and blue whales, despite known hybrids.</title>
        <authorList>
            <person name="Westbury M.V."/>
            <person name="Petersen B."/>
            <person name="Lorenzen E.D."/>
        </authorList>
    </citation>
    <scope>NUCLEOTIDE SEQUENCE [LARGE SCALE GENOMIC DNA]</scope>
    <source>
        <strain evidence="7">FinWhale-01</strain>
    </source>
</reference>
<protein>
    <recommendedName>
        <fullName evidence="6">Ribosomal protein L15</fullName>
    </recommendedName>
</protein>
<evidence type="ECO:0000256" key="5">
    <source>
        <dbReference type="ARBA" id="ARBA00046623"/>
    </source>
</evidence>
<comment type="function">
    <text evidence="4">Component of the large ribosomal subunit. The ribosome is a large ribonucleoprotein complex responsible for the synthesis of proteins in the cell.</text>
</comment>
<dbReference type="Gene3D" id="3.40.1120.10">
    <property type="entry name" value="Ribosomal protein l15e"/>
    <property type="match status" value="1"/>
</dbReference>
<sequence length="82" mass="9543">MCNFFEVILIDPFHKAIRRNPDTQWITEPVHKHKEMRGLTSVGRKSRGLGKGHKFHHTIDWWFSPRSLGKAQYSPAPPLPLI</sequence>
<gene>
    <name evidence="7" type="ORF">E2I00_019006</name>
</gene>
<dbReference type="InterPro" id="IPR024794">
    <property type="entry name" value="Rbsml_eL15_core_dom_sf"/>
</dbReference>
<evidence type="ECO:0000256" key="3">
    <source>
        <dbReference type="ARBA" id="ARBA00023274"/>
    </source>
</evidence>
<dbReference type="SMART" id="SM01384">
    <property type="entry name" value="Ribosomal_L15e"/>
    <property type="match status" value="1"/>
</dbReference>
<dbReference type="Proteomes" id="UP000437017">
    <property type="component" value="Unassembled WGS sequence"/>
</dbReference>
<dbReference type="GO" id="GO:0003735">
    <property type="term" value="F:structural constituent of ribosome"/>
    <property type="evidence" value="ECO:0007669"/>
    <property type="project" value="InterPro"/>
</dbReference>
<evidence type="ECO:0000256" key="6">
    <source>
        <dbReference type="RuleBase" id="RU000663"/>
    </source>
</evidence>
<dbReference type="PANTHER" id="PTHR11847:SF4">
    <property type="entry name" value="LARGE RIBOSOMAL SUBUNIT PROTEIN EL15"/>
    <property type="match status" value="1"/>
</dbReference>
<name>A0A643AU66_BALPH</name>
<organism evidence="7 8">
    <name type="scientific">Balaenoptera physalus</name>
    <name type="common">Fin whale</name>
    <name type="synonym">Balaena physalus</name>
    <dbReference type="NCBI Taxonomy" id="9770"/>
    <lineage>
        <taxon>Eukaryota</taxon>
        <taxon>Metazoa</taxon>
        <taxon>Chordata</taxon>
        <taxon>Craniata</taxon>
        <taxon>Vertebrata</taxon>
        <taxon>Euteleostomi</taxon>
        <taxon>Mammalia</taxon>
        <taxon>Eutheria</taxon>
        <taxon>Laurasiatheria</taxon>
        <taxon>Artiodactyla</taxon>
        <taxon>Whippomorpha</taxon>
        <taxon>Cetacea</taxon>
        <taxon>Mysticeti</taxon>
        <taxon>Balaenopteridae</taxon>
        <taxon>Balaenoptera</taxon>
    </lineage>
</organism>
<accession>A0A643AU66</accession>
<dbReference type="AlphaFoldDB" id="A0A643AU66"/>
<dbReference type="PANTHER" id="PTHR11847">
    <property type="entry name" value="RIBOSOMAL PROTEIN L15"/>
    <property type="match status" value="1"/>
</dbReference>
<comment type="caution">
    <text evidence="7">The sequence shown here is derived from an EMBL/GenBank/DDBJ whole genome shotgun (WGS) entry which is preliminary data.</text>
</comment>
<evidence type="ECO:0000313" key="7">
    <source>
        <dbReference type="EMBL" id="KAB0338990.1"/>
    </source>
</evidence>
<keyword evidence="8" id="KW-1185">Reference proteome</keyword>
<dbReference type="Pfam" id="PF00827">
    <property type="entry name" value="Ribosomal_L15e"/>
    <property type="match status" value="1"/>
</dbReference>
<evidence type="ECO:0000313" key="8">
    <source>
        <dbReference type="Proteomes" id="UP000437017"/>
    </source>
</evidence>
<dbReference type="OrthoDB" id="10255148at2759"/>
<dbReference type="GO" id="GO:0003723">
    <property type="term" value="F:RNA binding"/>
    <property type="evidence" value="ECO:0007669"/>
    <property type="project" value="TreeGrafter"/>
</dbReference>
<evidence type="ECO:0000256" key="2">
    <source>
        <dbReference type="ARBA" id="ARBA00022980"/>
    </source>
</evidence>
<dbReference type="InterPro" id="IPR012678">
    <property type="entry name" value="Ribosomal_uL23/eL15/eS24_sf"/>
</dbReference>
<proteinExistence type="inferred from homology"/>
<comment type="subunit">
    <text evidence="5">Component of the large ribosomal subunit. Interacts with IFIT1 (via TPR repeats 1-4).</text>
</comment>
<evidence type="ECO:0000256" key="1">
    <source>
        <dbReference type="ARBA" id="ARBA00006857"/>
    </source>
</evidence>
<dbReference type="InterPro" id="IPR000439">
    <property type="entry name" value="Ribosomal_eL15"/>
</dbReference>
<keyword evidence="2 6" id="KW-0689">Ribosomal protein</keyword>
<dbReference type="EMBL" id="SGJD01042433">
    <property type="protein sequence ID" value="KAB0338990.1"/>
    <property type="molecule type" value="Genomic_DNA"/>
</dbReference>
<dbReference type="GO" id="GO:0022625">
    <property type="term" value="C:cytosolic large ribosomal subunit"/>
    <property type="evidence" value="ECO:0007669"/>
    <property type="project" value="TreeGrafter"/>
</dbReference>
<comment type="similarity">
    <text evidence="1 6">Belongs to the eukaryotic ribosomal protein eL15 family.</text>
</comment>
<keyword evidence="3 6" id="KW-0687">Ribonucleoprotein</keyword>
<dbReference type="GO" id="GO:0002181">
    <property type="term" value="P:cytoplasmic translation"/>
    <property type="evidence" value="ECO:0007669"/>
    <property type="project" value="TreeGrafter"/>
</dbReference>